<accession>A0ABD5Z610</accession>
<evidence type="ECO:0000313" key="1">
    <source>
        <dbReference type="EMBL" id="MFC7200597.1"/>
    </source>
</evidence>
<protein>
    <submittedName>
        <fullName evidence="1">HVO_A0556 family zinc finger protein</fullName>
    </submittedName>
</protein>
<dbReference type="AlphaFoldDB" id="A0ABD5Z610"/>
<reference evidence="1 2" key="1">
    <citation type="journal article" date="2019" name="Int. J. Syst. Evol. Microbiol.">
        <title>The Global Catalogue of Microorganisms (GCM) 10K type strain sequencing project: providing services to taxonomists for standard genome sequencing and annotation.</title>
        <authorList>
            <consortium name="The Broad Institute Genomics Platform"/>
            <consortium name="The Broad Institute Genome Sequencing Center for Infectious Disease"/>
            <person name="Wu L."/>
            <person name="Ma J."/>
        </authorList>
    </citation>
    <scope>NUCLEOTIDE SEQUENCE [LARGE SCALE GENOMIC DNA]</scope>
    <source>
        <strain evidence="1 2">XZGYJ-43</strain>
    </source>
</reference>
<organism evidence="1 2">
    <name type="scientific">Halospeciosus flavus</name>
    <dbReference type="NCBI Taxonomy" id="3032283"/>
    <lineage>
        <taxon>Archaea</taxon>
        <taxon>Methanobacteriati</taxon>
        <taxon>Methanobacteriota</taxon>
        <taxon>Stenosarchaea group</taxon>
        <taxon>Halobacteria</taxon>
        <taxon>Halobacteriales</taxon>
        <taxon>Halobacteriaceae</taxon>
        <taxon>Halospeciosus</taxon>
    </lineage>
</organism>
<proteinExistence type="predicted"/>
<gene>
    <name evidence="1" type="ORF">ACFQJ9_14435</name>
</gene>
<dbReference type="RefSeq" id="WP_279527374.1">
    <property type="nucleotide sequence ID" value="NZ_CP122312.1"/>
</dbReference>
<evidence type="ECO:0000313" key="2">
    <source>
        <dbReference type="Proteomes" id="UP001596447"/>
    </source>
</evidence>
<dbReference type="EMBL" id="JBHTAR010000011">
    <property type="protein sequence ID" value="MFC7200597.1"/>
    <property type="molecule type" value="Genomic_DNA"/>
</dbReference>
<dbReference type="NCBIfam" id="NF041921">
    <property type="entry name" value="HVO_A0556"/>
    <property type="match status" value="1"/>
</dbReference>
<sequence>MSQSSTSVDTSRSVFETLVGTSCHFCDDGRLARDEYKGNDAVVCDACETPAVQSW</sequence>
<dbReference type="InterPro" id="IPR049681">
    <property type="entry name" value="HVO_A0556-like"/>
</dbReference>
<keyword evidence="2" id="KW-1185">Reference proteome</keyword>
<name>A0ABD5Z610_9EURY</name>
<comment type="caution">
    <text evidence="1">The sequence shown here is derived from an EMBL/GenBank/DDBJ whole genome shotgun (WGS) entry which is preliminary data.</text>
</comment>
<dbReference type="Proteomes" id="UP001596447">
    <property type="component" value="Unassembled WGS sequence"/>
</dbReference>